<sequence>MKALNSILDTISAAFAARTRTPLDVLAPRAAQ</sequence>
<gene>
    <name evidence="1" type="ORF">CENDO_02620</name>
</gene>
<evidence type="ECO:0000313" key="2">
    <source>
        <dbReference type="Proteomes" id="UP000296352"/>
    </source>
</evidence>
<proteinExistence type="predicted"/>
<accession>A0A4P7QDW8</accession>
<evidence type="ECO:0000313" key="1">
    <source>
        <dbReference type="EMBL" id="QCB27822.1"/>
    </source>
</evidence>
<dbReference type="EMBL" id="CP039247">
    <property type="protein sequence ID" value="QCB27822.1"/>
    <property type="molecule type" value="Genomic_DNA"/>
</dbReference>
<keyword evidence="2" id="KW-1185">Reference proteome</keyword>
<dbReference type="AlphaFoldDB" id="A0A4P7QDW8"/>
<reference evidence="1 2" key="1">
    <citation type="submission" date="2019-04" db="EMBL/GenBank/DDBJ databases">
        <title>Corynebacterium endometrii sp. nov., isolated from the uterus of a cow with endometritis.</title>
        <authorList>
            <person name="Ballas P."/>
            <person name="Ruckert C."/>
            <person name="Wagener K."/>
            <person name="Drillich M."/>
            <person name="Kaempfer P."/>
            <person name="Busse H.-J."/>
            <person name="Ehling-Schulz M."/>
        </authorList>
    </citation>
    <scope>NUCLEOTIDE SEQUENCE [LARGE SCALE GENOMIC DNA]</scope>
    <source>
        <strain evidence="1 2">LMM-1653</strain>
    </source>
</reference>
<dbReference type="Proteomes" id="UP000296352">
    <property type="component" value="Chromosome"/>
</dbReference>
<name>A0A4P7QDW8_9CORY</name>
<dbReference type="KEGG" id="cee:CENDO_02620"/>
<organism evidence="1 2">
    <name type="scientific">Corynebacterium endometrii</name>
    <dbReference type="NCBI Taxonomy" id="2488819"/>
    <lineage>
        <taxon>Bacteria</taxon>
        <taxon>Bacillati</taxon>
        <taxon>Actinomycetota</taxon>
        <taxon>Actinomycetes</taxon>
        <taxon>Mycobacteriales</taxon>
        <taxon>Corynebacteriaceae</taxon>
        <taxon>Corynebacterium</taxon>
    </lineage>
</organism>
<protein>
    <submittedName>
        <fullName evidence="1">Uncharacterized protein</fullName>
    </submittedName>
</protein>